<dbReference type="AlphaFoldDB" id="A0A1X7U0I1"/>
<evidence type="ECO:0000313" key="2">
    <source>
        <dbReference type="EnsemblMetazoa" id="Aqu2.1.20993_001"/>
    </source>
</evidence>
<dbReference type="PANTHER" id="PTHR47331">
    <property type="entry name" value="PHD-TYPE DOMAIN-CONTAINING PROTEIN"/>
    <property type="match status" value="1"/>
</dbReference>
<dbReference type="Gene3D" id="3.30.420.10">
    <property type="entry name" value="Ribonuclease H-like superfamily/Ribonuclease H"/>
    <property type="match status" value="1"/>
</dbReference>
<dbReference type="GO" id="GO:0003676">
    <property type="term" value="F:nucleic acid binding"/>
    <property type="evidence" value="ECO:0007669"/>
    <property type="project" value="InterPro"/>
</dbReference>
<dbReference type="GO" id="GO:0015074">
    <property type="term" value="P:DNA integration"/>
    <property type="evidence" value="ECO:0007669"/>
    <property type="project" value="InterPro"/>
</dbReference>
<protein>
    <recommendedName>
        <fullName evidence="1">Integrase catalytic domain-containing protein</fullName>
    </recommendedName>
</protein>
<reference evidence="2" key="1">
    <citation type="submission" date="2017-05" db="UniProtKB">
        <authorList>
            <consortium name="EnsemblMetazoa"/>
        </authorList>
    </citation>
    <scope>IDENTIFICATION</scope>
</reference>
<dbReference type="EnsemblMetazoa" id="Aqu2.1.20993_001">
    <property type="protein sequence ID" value="Aqu2.1.20993_001"/>
    <property type="gene ID" value="Aqu2.1.20993"/>
</dbReference>
<dbReference type="InParanoid" id="A0A1X7U0I1"/>
<sequence>VRSHFWIPQRRAMVCSFIHHCVIYRRYAVSSYKAPPAPLPDFRSSLRCLKRFILRRVLPSKIVSDNETTFKGASKSIRAIMEHPEVQPFVPRVNIKWSFNIERAPWWGGFFDRMVQLMKRCFRKLVGQAKLTYEELITGITEVKLILNSRPLTYMSSTDLDKPITPSRIILGRRLLDLPHFLCTNQDDKDYNSTYSMS</sequence>
<dbReference type="InterPro" id="IPR036397">
    <property type="entry name" value="RNaseH_sf"/>
</dbReference>
<dbReference type="InterPro" id="IPR001584">
    <property type="entry name" value="Integrase_cat-core"/>
</dbReference>
<organism evidence="2">
    <name type="scientific">Amphimedon queenslandica</name>
    <name type="common">Sponge</name>
    <dbReference type="NCBI Taxonomy" id="400682"/>
    <lineage>
        <taxon>Eukaryota</taxon>
        <taxon>Metazoa</taxon>
        <taxon>Porifera</taxon>
        <taxon>Demospongiae</taxon>
        <taxon>Heteroscleromorpha</taxon>
        <taxon>Haplosclerida</taxon>
        <taxon>Niphatidae</taxon>
        <taxon>Amphimedon</taxon>
    </lineage>
</organism>
<dbReference type="SUPFAM" id="SSF53098">
    <property type="entry name" value="Ribonuclease H-like"/>
    <property type="match status" value="1"/>
</dbReference>
<name>A0A1X7U0I1_AMPQE</name>
<dbReference type="PROSITE" id="PS50994">
    <property type="entry name" value="INTEGRASE"/>
    <property type="match status" value="1"/>
</dbReference>
<proteinExistence type="predicted"/>
<feature type="domain" description="Integrase catalytic" evidence="1">
    <location>
        <begin position="49"/>
        <end position="174"/>
    </location>
</feature>
<dbReference type="InterPro" id="IPR012337">
    <property type="entry name" value="RNaseH-like_sf"/>
</dbReference>
<evidence type="ECO:0000259" key="1">
    <source>
        <dbReference type="PROSITE" id="PS50994"/>
    </source>
</evidence>
<accession>A0A1X7U0I1</accession>